<dbReference type="OrthoDB" id="413313at2759"/>
<dbReference type="Gene3D" id="3.40.720.10">
    <property type="entry name" value="Alkaline Phosphatase, subunit A"/>
    <property type="match status" value="1"/>
</dbReference>
<comment type="caution">
    <text evidence="2">The sequence shown here is derived from an EMBL/GenBank/DDBJ whole genome shotgun (WGS) entry which is preliminary data.</text>
</comment>
<dbReference type="InterPro" id="IPR004245">
    <property type="entry name" value="DUF229"/>
</dbReference>
<accession>A0A814UTT1</accession>
<dbReference type="InterPro" id="IPR017850">
    <property type="entry name" value="Alkaline_phosphatase_core_sf"/>
</dbReference>
<evidence type="ECO:0000313" key="1">
    <source>
        <dbReference type="EMBL" id="CAF1043451.1"/>
    </source>
</evidence>
<evidence type="ECO:0000313" key="2">
    <source>
        <dbReference type="EMBL" id="CAF1178404.1"/>
    </source>
</evidence>
<dbReference type="AlphaFoldDB" id="A0A814UTT1"/>
<dbReference type="GO" id="GO:0005615">
    <property type="term" value="C:extracellular space"/>
    <property type="evidence" value="ECO:0007669"/>
    <property type="project" value="TreeGrafter"/>
</dbReference>
<dbReference type="PANTHER" id="PTHR10974">
    <property type="entry name" value="FI08016P-RELATED"/>
    <property type="match status" value="1"/>
</dbReference>
<sequence length="453" mass="52418">MDLLKNDCDIRIHEKIQNCLMPKQNSLQLSVDLDFMWRPRWATYYRRGCSAPTFSRIDRTNNTLIIDCSPSMQPKYGFKTRHSINNDYTGPVSIDEHEWIYAKCHLPFFTEPTIRFHLHSQPLPPVSEVMRERPNVVFIQFDALGRHAMRRRMPRSYELLTSYSTTDPSSSLLTGLNRVGAVEFHHLNVNGRNSVPNMRQLYCGSGNCKKTSLLSIYKQSGYSTSLIDTYGFQPKGFVPQKSVDRILAANYFIEYGRDAQELYSHKSGCVANTTWITDEIFDYLRDRFIMMRSGGWFSINNVLDAHSEDELNNYAVTDIKFHEFLLDLNRLEALDNTIMIIVADHGLHGHDWKELWREFDQRNPLLHVLVGKNILEFDDIIENLKANSDKLVTHGDIYMTIASFSETALPLKLPNTVNLFTEQISINRTCQIADIPDEWCNCWVPKPCIDAEQ</sequence>
<evidence type="ECO:0000313" key="3">
    <source>
        <dbReference type="Proteomes" id="UP000663832"/>
    </source>
</evidence>
<gene>
    <name evidence="1" type="ORF">BJG266_LOCUS18201</name>
    <name evidence="2" type="ORF">QVE165_LOCUS24534</name>
</gene>
<dbReference type="EMBL" id="CAJNOI010000092">
    <property type="protein sequence ID" value="CAF1043451.1"/>
    <property type="molecule type" value="Genomic_DNA"/>
</dbReference>
<reference evidence="2" key="1">
    <citation type="submission" date="2021-02" db="EMBL/GenBank/DDBJ databases">
        <authorList>
            <person name="Nowell W R."/>
        </authorList>
    </citation>
    <scope>NUCLEOTIDE SEQUENCE</scope>
</reference>
<dbReference type="Pfam" id="PF02995">
    <property type="entry name" value="DUF229"/>
    <property type="match status" value="1"/>
</dbReference>
<proteinExistence type="predicted"/>
<keyword evidence="3" id="KW-1185">Reference proteome</keyword>
<organism evidence="2 3">
    <name type="scientific">Adineta steineri</name>
    <dbReference type="NCBI Taxonomy" id="433720"/>
    <lineage>
        <taxon>Eukaryota</taxon>
        <taxon>Metazoa</taxon>
        <taxon>Spiralia</taxon>
        <taxon>Gnathifera</taxon>
        <taxon>Rotifera</taxon>
        <taxon>Eurotatoria</taxon>
        <taxon>Bdelloidea</taxon>
        <taxon>Adinetida</taxon>
        <taxon>Adinetidae</taxon>
        <taxon>Adineta</taxon>
    </lineage>
</organism>
<dbReference type="Proteomes" id="UP000663832">
    <property type="component" value="Unassembled WGS sequence"/>
</dbReference>
<dbReference type="SUPFAM" id="SSF53649">
    <property type="entry name" value="Alkaline phosphatase-like"/>
    <property type="match status" value="1"/>
</dbReference>
<dbReference type="Proteomes" id="UP000663877">
    <property type="component" value="Unassembled WGS sequence"/>
</dbReference>
<dbReference type="PANTHER" id="PTHR10974:SF1">
    <property type="entry name" value="FI08016P-RELATED"/>
    <property type="match status" value="1"/>
</dbReference>
<protein>
    <submittedName>
        <fullName evidence="2">Uncharacterized protein</fullName>
    </submittedName>
</protein>
<name>A0A814UTT1_9BILA</name>
<dbReference type="EMBL" id="CAJNOM010000173">
    <property type="protein sequence ID" value="CAF1178404.1"/>
    <property type="molecule type" value="Genomic_DNA"/>
</dbReference>